<dbReference type="InterPro" id="IPR029058">
    <property type="entry name" value="AB_hydrolase_fold"/>
</dbReference>
<dbReference type="PANTHER" id="PTHR43903">
    <property type="entry name" value="NEUROLIGIN"/>
    <property type="match status" value="1"/>
</dbReference>
<reference evidence="9" key="1">
    <citation type="submission" date="2010-06" db="EMBL/GenBank/DDBJ databases">
        <authorList>
            <person name="Jiang H."/>
            <person name="Abraham K."/>
            <person name="Ali S."/>
            <person name="Alsbrooks S.L."/>
            <person name="Anim B.N."/>
            <person name="Anosike U.S."/>
            <person name="Attaway T."/>
            <person name="Bandaranaike D.P."/>
            <person name="Battles P.K."/>
            <person name="Bell S.N."/>
            <person name="Bell A.V."/>
            <person name="Beltran B."/>
            <person name="Bickham C."/>
            <person name="Bustamante Y."/>
            <person name="Caleb T."/>
            <person name="Canada A."/>
            <person name="Cardenas V."/>
            <person name="Carter K."/>
            <person name="Chacko J."/>
            <person name="Chandrabose M.N."/>
            <person name="Chavez D."/>
            <person name="Chavez A."/>
            <person name="Chen L."/>
            <person name="Chu H.-S."/>
            <person name="Claassen K.J."/>
            <person name="Cockrell R."/>
            <person name="Collins M."/>
            <person name="Cooper J.A."/>
            <person name="Cree A."/>
            <person name="Curry S.M."/>
            <person name="Da Y."/>
            <person name="Dao M.D."/>
            <person name="Das B."/>
            <person name="Davila M.-L."/>
            <person name="Davy-Carroll L."/>
            <person name="Denson S."/>
            <person name="Dinh H."/>
            <person name="Ebong V.E."/>
            <person name="Edwards J.R."/>
            <person name="Egan A."/>
            <person name="El-Daye J."/>
            <person name="Escobedo L."/>
            <person name="Fernandez S."/>
            <person name="Fernando P.R."/>
            <person name="Flagg N."/>
            <person name="Forbes L.D."/>
            <person name="Fowler R.G."/>
            <person name="Fu Q."/>
            <person name="Gabisi R.A."/>
            <person name="Ganer J."/>
            <person name="Garbino Pronczuk A."/>
            <person name="Garcia R.M."/>
            <person name="Garner T."/>
            <person name="Garrett T.E."/>
            <person name="Gonzalez D.A."/>
            <person name="Hamid H."/>
            <person name="Hawkins E.S."/>
            <person name="Hirani K."/>
            <person name="Hogues M.E."/>
            <person name="Hollins B."/>
            <person name="Hsiao C.-H."/>
            <person name="Jabil R."/>
            <person name="James M.L."/>
            <person name="Jhangiani S.N."/>
            <person name="Johnson B."/>
            <person name="Johnson Q."/>
            <person name="Joshi V."/>
            <person name="Kalu J.B."/>
            <person name="Kam C."/>
            <person name="Kashfia A."/>
            <person name="Keebler J."/>
            <person name="Kisamo H."/>
            <person name="Kovar C.L."/>
            <person name="Lago L.A."/>
            <person name="Lai C.-Y."/>
            <person name="Laidlaw J."/>
            <person name="Lara F."/>
            <person name="Le T.-K."/>
            <person name="Lee S.L."/>
            <person name="Legall F.H."/>
            <person name="Lemon S.J."/>
            <person name="Lewis L.R."/>
            <person name="Li B."/>
            <person name="Liu Y."/>
            <person name="Liu Y.-S."/>
            <person name="Lopez J."/>
            <person name="Lozado R.J."/>
            <person name="Lu J."/>
            <person name="Madu R.C."/>
            <person name="Maheshwari M."/>
            <person name="Maheshwari R."/>
            <person name="Malloy K."/>
            <person name="Martinez E."/>
            <person name="Mathew T."/>
            <person name="Mercado I.C."/>
            <person name="Mercado C."/>
            <person name="Meyer B."/>
            <person name="Montgomery K."/>
            <person name="Morgan M.B."/>
            <person name="Munidasa M."/>
            <person name="Nazareth L.V."/>
            <person name="Nelson J."/>
            <person name="Ng B.M."/>
            <person name="Nguyen N.B."/>
            <person name="Nguyen P.Q."/>
            <person name="Nguyen T."/>
            <person name="Obregon M."/>
            <person name="Okwuonu G.O."/>
            <person name="Onwere C.G."/>
            <person name="Orozco G."/>
            <person name="Parra A."/>
            <person name="Patel S."/>
            <person name="Patil S."/>
            <person name="Perez A."/>
            <person name="Perez Y."/>
            <person name="Pham C."/>
            <person name="Primus E.L."/>
            <person name="Pu L.-L."/>
            <person name="Puazo M."/>
            <person name="Qin X."/>
            <person name="Quiroz J.B."/>
            <person name="Reese J."/>
            <person name="Richards S."/>
            <person name="Rives C.M."/>
            <person name="Robberts R."/>
            <person name="Ruiz S.J."/>
            <person name="Ruiz M.J."/>
            <person name="Santibanez J."/>
            <person name="Schneider B.W."/>
            <person name="Sisson I."/>
            <person name="Smith M."/>
            <person name="Sodergren E."/>
            <person name="Song X.-Z."/>
            <person name="Song B.B."/>
            <person name="Summersgill H."/>
            <person name="Thelus R."/>
            <person name="Thornton R.D."/>
            <person name="Trejos Z.Y."/>
            <person name="Usmani K."/>
            <person name="Vattathil S."/>
            <person name="Villasana D."/>
            <person name="Walker D.L."/>
            <person name="Wang S."/>
            <person name="Wang K."/>
            <person name="White C.S."/>
            <person name="Williams A.C."/>
            <person name="Williamson J."/>
            <person name="Wilson K."/>
            <person name="Woghiren I.O."/>
            <person name="Woodworth J.R."/>
            <person name="Worley K.C."/>
            <person name="Wright R.A."/>
            <person name="Wu W."/>
            <person name="Young L."/>
            <person name="Zhang L."/>
            <person name="Zhang J."/>
            <person name="Zhu Y."/>
            <person name="Muzny D.M."/>
            <person name="Weinstock G."/>
            <person name="Gibbs R.A."/>
        </authorList>
    </citation>
    <scope>NUCLEOTIDE SEQUENCE [LARGE SCALE GENOMIC DNA]</scope>
    <source>
        <strain evidence="9">LSR1</strain>
    </source>
</reference>
<dbReference type="PROSITE" id="PS00941">
    <property type="entry name" value="CARBOXYLESTERASE_B_2"/>
    <property type="match status" value="1"/>
</dbReference>
<dbReference type="KEGG" id="api:100168952"/>
<evidence type="ECO:0000256" key="6">
    <source>
        <dbReference type="SAM" id="SignalP"/>
    </source>
</evidence>
<keyword evidence="5" id="KW-0472">Membrane</keyword>
<protein>
    <recommendedName>
        <fullName evidence="7">Carboxylesterase type B domain-containing protein</fullName>
    </recommendedName>
</protein>
<dbReference type="InterPro" id="IPR051093">
    <property type="entry name" value="Neuroligin/BSAL"/>
</dbReference>
<evidence type="ECO:0000256" key="2">
    <source>
        <dbReference type="ARBA" id="ARBA00022729"/>
    </source>
</evidence>
<evidence type="ECO:0000313" key="9">
    <source>
        <dbReference type="Proteomes" id="UP000007819"/>
    </source>
</evidence>
<evidence type="ECO:0000256" key="4">
    <source>
        <dbReference type="SAM" id="MobiDB-lite"/>
    </source>
</evidence>
<evidence type="ECO:0000259" key="7">
    <source>
        <dbReference type="Pfam" id="PF00135"/>
    </source>
</evidence>
<evidence type="ECO:0000256" key="1">
    <source>
        <dbReference type="ARBA" id="ARBA00005964"/>
    </source>
</evidence>
<feature type="compositionally biased region" description="Low complexity" evidence="4">
    <location>
        <begin position="809"/>
        <end position="818"/>
    </location>
</feature>
<organism evidence="8 9">
    <name type="scientific">Acyrthosiphon pisum</name>
    <name type="common">Pea aphid</name>
    <dbReference type="NCBI Taxonomy" id="7029"/>
    <lineage>
        <taxon>Eukaryota</taxon>
        <taxon>Metazoa</taxon>
        <taxon>Ecdysozoa</taxon>
        <taxon>Arthropoda</taxon>
        <taxon>Hexapoda</taxon>
        <taxon>Insecta</taxon>
        <taxon>Pterygota</taxon>
        <taxon>Neoptera</taxon>
        <taxon>Paraneoptera</taxon>
        <taxon>Hemiptera</taxon>
        <taxon>Sternorrhyncha</taxon>
        <taxon>Aphidomorpha</taxon>
        <taxon>Aphidoidea</taxon>
        <taxon>Aphididae</taxon>
        <taxon>Macrosiphini</taxon>
        <taxon>Acyrthosiphon</taxon>
    </lineage>
</organism>
<sequence>MVPPWWLLVAFVFGGVSAALTSSRVVRTKYGDVSGVIVTPDNRRLDAVEVFRGVPYASPPVGSLRFMPPVTGSLWSGVKVADRFGPVCPQRLPNVSDETAALKTMARGRMQYLRRLLPYLQNQSEDCLYLNIYAPAQVNFGSADKISPKPVLVFIHGESYEWNSGNPYDGTVLASYGGLVVVTINYRLGILGFLNLNSNQHLKSPSNYGLMDQIAALHWIQENIAVFGGDPSNVTLMGHGTGAACVGFLMASSAVPDVLFHRAILLSGSPLSPLSLVRDPVYYGHQVSKLVNCSPDLQHLHLLNCLRDTPLDQLLNAQLHVPEFTTAFGPSVDGVIIDVGTAAESSRLGTQSNGQDIGPGRPPEDPKELVLANGFGPAILANPSARQRLLSRLSRFDLMLGVVRAESFFAFTGDDVQYGIEADRRTKILKTYVKNTYKYHLTEILATIVNEYTDWDRPVQHPVNIRDETLEALSDAQVVAPVINTADLHSANRRNSYLFVFDYQTKYGDYQQRQGCIHGEELPYIFGAPLVGGLMHFPRNYTKSEVLLSEAAVIYWSNFARTGNPNEPQDQDMLHKQEHGRFKNIEWTAYETVHKKYLSLDTKPKLKSHYRAHRLSFWLNLVPELHKPGDDVPYYHHMFQSDLRGMTFKPGSERTTSRPSPDVYYRGQPPAIMQQPTTGNKTTSGTSDGGTANGTNVLQPPPVVVASSSSSDRGDGDNDDGGIGSGGRQLKNGPSGDKDDGEGGGRSSSGSDGQDELGGGGGGGGAAYQTFPLALAVAIGIGCSLLFLNIMIFAVIYCNKSAGWGGRRGSSNSSRRTSGAGGDAEDLQQQQQDDRIKKIKKRPENGGPMTNLCSTGGATELLQMMETRPVTQHLQHQHQQQHQQPHSILKKPPVPVTTVVAPNGPQSPTDQGAGVCGPVAAAGMSRGAAQPPPAEFADVAAQCYHPGGSIVGIGASSTLPRPPPPPKCPRPDHHHHHHGGGHHHQQHLHGTIRRHAAASSTLPACTCSGPVAAGAGPAQPQHQHHPHASSSSLAVDAGTEPCTKAVAVEELHV</sequence>
<feature type="region of interest" description="Disordered" evidence="4">
    <location>
        <begin position="646"/>
        <end position="763"/>
    </location>
</feature>
<evidence type="ECO:0000313" key="8">
    <source>
        <dbReference type="EnsemblMetazoa" id="XP_029346376.1"/>
    </source>
</evidence>
<feature type="region of interest" description="Disordered" evidence="4">
    <location>
        <begin position="952"/>
        <end position="996"/>
    </location>
</feature>
<feature type="signal peptide" evidence="6">
    <location>
        <begin position="1"/>
        <end position="18"/>
    </location>
</feature>
<feature type="chain" id="PRO_5035898904" description="Carboxylesterase type B domain-containing protein" evidence="6">
    <location>
        <begin position="19"/>
        <end position="1053"/>
    </location>
</feature>
<proteinExistence type="inferred from homology"/>
<dbReference type="InterPro" id="IPR002018">
    <property type="entry name" value="CarbesteraseB"/>
</dbReference>
<feature type="compositionally biased region" description="Polar residues" evidence="4">
    <location>
        <begin position="674"/>
        <end position="686"/>
    </location>
</feature>
<dbReference type="SUPFAM" id="SSF53474">
    <property type="entry name" value="alpha/beta-Hydrolases"/>
    <property type="match status" value="1"/>
</dbReference>
<dbReference type="OrthoDB" id="3200163at2759"/>
<feature type="transmembrane region" description="Helical" evidence="5">
    <location>
        <begin position="773"/>
        <end position="798"/>
    </location>
</feature>
<feature type="compositionally biased region" description="Polar residues" evidence="4">
    <location>
        <begin position="346"/>
        <end position="355"/>
    </location>
</feature>
<feature type="domain" description="Carboxylesterase type B" evidence="7">
    <location>
        <begin position="23"/>
        <end position="618"/>
    </location>
</feature>
<keyword evidence="5" id="KW-1133">Transmembrane helix</keyword>
<dbReference type="InterPro" id="IPR019819">
    <property type="entry name" value="Carboxylesterase_B_CS"/>
</dbReference>
<keyword evidence="5" id="KW-0812">Transmembrane</keyword>
<dbReference type="Proteomes" id="UP000007819">
    <property type="component" value="Chromosome A2"/>
</dbReference>
<dbReference type="Pfam" id="PF00135">
    <property type="entry name" value="COesterase"/>
    <property type="match status" value="1"/>
</dbReference>
<feature type="region of interest" description="Disordered" evidence="4">
    <location>
        <begin position="804"/>
        <end position="835"/>
    </location>
</feature>
<accession>A0A8R2NRG1</accession>
<feature type="region of interest" description="Disordered" evidence="4">
    <location>
        <begin position="346"/>
        <end position="366"/>
    </location>
</feature>
<keyword evidence="2 6" id="KW-0732">Signal</keyword>
<dbReference type="AlphaFoldDB" id="A0A8R2NRG1"/>
<comment type="similarity">
    <text evidence="1">Belongs to the type-B carboxylesterase/lipase family.</text>
</comment>
<reference evidence="8" key="2">
    <citation type="submission" date="2022-06" db="UniProtKB">
        <authorList>
            <consortium name="EnsemblMetazoa"/>
        </authorList>
    </citation>
    <scope>IDENTIFICATION</scope>
</reference>
<feature type="compositionally biased region" description="Basic residues" evidence="4">
    <location>
        <begin position="972"/>
        <end position="996"/>
    </location>
</feature>
<keyword evidence="3" id="KW-0325">Glycoprotein</keyword>
<dbReference type="EnsemblMetazoa" id="XM_029490516.1">
    <property type="protein sequence ID" value="XP_029346376.1"/>
    <property type="gene ID" value="LOC100168952"/>
</dbReference>
<name>A0A8R2NRG1_ACYPI</name>
<evidence type="ECO:0000256" key="3">
    <source>
        <dbReference type="ARBA" id="ARBA00023180"/>
    </source>
</evidence>
<feature type="region of interest" description="Disordered" evidence="4">
    <location>
        <begin position="1013"/>
        <end position="1037"/>
    </location>
</feature>
<dbReference type="RefSeq" id="XP_029346376.1">
    <property type="nucleotide sequence ID" value="XM_029490516.1"/>
</dbReference>
<dbReference type="GeneID" id="100168952"/>
<evidence type="ECO:0000256" key="5">
    <source>
        <dbReference type="SAM" id="Phobius"/>
    </source>
</evidence>
<keyword evidence="9" id="KW-1185">Reference proteome</keyword>
<dbReference type="Gene3D" id="3.40.50.1820">
    <property type="entry name" value="alpha/beta hydrolase"/>
    <property type="match status" value="1"/>
</dbReference>